<accession>A0ABS8GPK2</accession>
<evidence type="ECO:0000313" key="1">
    <source>
        <dbReference type="EMBL" id="MCC4211615.1"/>
    </source>
</evidence>
<organism evidence="1 2">
    <name type="scientific">Leeuwenhoekiella parthenopeia</name>
    <dbReference type="NCBI Taxonomy" id="2890320"/>
    <lineage>
        <taxon>Bacteria</taxon>
        <taxon>Pseudomonadati</taxon>
        <taxon>Bacteroidota</taxon>
        <taxon>Flavobacteriia</taxon>
        <taxon>Flavobacteriales</taxon>
        <taxon>Flavobacteriaceae</taxon>
        <taxon>Leeuwenhoekiella</taxon>
    </lineage>
</organism>
<reference evidence="1 2" key="1">
    <citation type="submission" date="2021-11" db="EMBL/GenBank/DDBJ databases">
        <title>Seasonal and diel survey of microbial diversity of the Tyrrhenian coast.</title>
        <authorList>
            <person name="Gattoni G."/>
            <person name="Corral P."/>
        </authorList>
    </citation>
    <scope>NUCLEOTIDE SEQUENCE [LARGE SCALE GENOMIC DNA]</scope>
    <source>
        <strain evidence="1 2">Mr9</strain>
    </source>
</reference>
<name>A0ABS8GPK2_9FLAO</name>
<proteinExistence type="predicted"/>
<dbReference type="RefSeq" id="WP_228228733.1">
    <property type="nucleotide sequence ID" value="NZ_JAJGMW010000003.1"/>
</dbReference>
<dbReference type="EMBL" id="JAJGMW010000003">
    <property type="protein sequence ID" value="MCC4211615.1"/>
    <property type="molecule type" value="Genomic_DNA"/>
</dbReference>
<evidence type="ECO:0000313" key="2">
    <source>
        <dbReference type="Proteomes" id="UP001197770"/>
    </source>
</evidence>
<gene>
    <name evidence="1" type="ORF">LLW17_02700</name>
</gene>
<sequence>MGLTRFKSLLAAAGAAWLSLIYILAPVQQHVLEWAHQWEHEFYHITSSSHEHGFLSADQLLAEAGHDHRTLEYIKQVLEPFEDDLQKEQDKKTVSFKMDKHLQAEKAHPAFAPHIIISKAEYSFFFLEKKLLALRIPVPPPQV</sequence>
<comment type="caution">
    <text evidence="1">The sequence shown here is derived from an EMBL/GenBank/DDBJ whole genome shotgun (WGS) entry which is preliminary data.</text>
</comment>
<dbReference type="Proteomes" id="UP001197770">
    <property type="component" value="Unassembled WGS sequence"/>
</dbReference>
<keyword evidence="2" id="KW-1185">Reference proteome</keyword>
<protein>
    <submittedName>
        <fullName evidence="1">Uncharacterized protein</fullName>
    </submittedName>
</protein>